<keyword evidence="1 7" id="KW-0963">Cytoplasm</keyword>
<dbReference type="RefSeq" id="WP_198575117.1">
    <property type="nucleotide sequence ID" value="NZ_JADWOX010000002.1"/>
</dbReference>
<gene>
    <name evidence="7 10" type="primary">rsmA</name>
    <name evidence="7" type="synonym">ksgA</name>
    <name evidence="10" type="ORF">I4Q42_05885</name>
</gene>
<evidence type="ECO:0000256" key="7">
    <source>
        <dbReference type="HAMAP-Rule" id="MF_00607"/>
    </source>
</evidence>
<dbReference type="GO" id="GO:0052908">
    <property type="term" value="F:16S rRNA (adenine(1518)-N(6)/adenine(1519)-N(6))-dimethyltransferase activity"/>
    <property type="evidence" value="ECO:0007669"/>
    <property type="project" value="UniProtKB-EC"/>
</dbReference>
<feature type="domain" description="Ribosomal RNA adenine methylase transferase N-terminal" evidence="9">
    <location>
        <begin position="37"/>
        <end position="208"/>
    </location>
</feature>
<dbReference type="InterPro" id="IPR023165">
    <property type="entry name" value="rRNA_Ade_diMease-like_C"/>
</dbReference>
<keyword evidence="11" id="KW-1185">Reference proteome</keyword>
<evidence type="ECO:0000259" key="9">
    <source>
        <dbReference type="SMART" id="SM00650"/>
    </source>
</evidence>
<evidence type="ECO:0000256" key="5">
    <source>
        <dbReference type="ARBA" id="ARBA00022691"/>
    </source>
</evidence>
<reference evidence="10 11" key="1">
    <citation type="submission" date="2020-11" db="EMBL/GenBank/DDBJ databases">
        <title>genome sequence of strain KACC 18849.</title>
        <authorList>
            <person name="Gao J."/>
            <person name="Zhang X."/>
        </authorList>
    </citation>
    <scope>NUCLEOTIDE SEQUENCE [LARGE SCALE GENOMIC DNA]</scope>
    <source>
        <strain evidence="10 11">KACC 18849</strain>
    </source>
</reference>
<protein>
    <recommendedName>
        <fullName evidence="7">Ribosomal RNA small subunit methyltransferase A</fullName>
        <ecNumber evidence="7">2.1.1.182</ecNumber>
    </recommendedName>
    <alternativeName>
        <fullName evidence="7">16S rRNA (adenine(1518)-N(6)/adenine(1519)-N(6))-dimethyltransferase</fullName>
    </alternativeName>
    <alternativeName>
        <fullName evidence="7">16S rRNA dimethyladenosine transferase</fullName>
    </alternativeName>
    <alternativeName>
        <fullName evidence="7">16S rRNA dimethylase</fullName>
    </alternativeName>
    <alternativeName>
        <fullName evidence="7">S-adenosylmethionine-6-N', N'-adenosyl(rRNA) dimethyltransferase</fullName>
    </alternativeName>
</protein>
<feature type="binding site" evidence="7 8">
    <location>
        <position position="30"/>
    </location>
    <ligand>
        <name>S-adenosyl-L-methionine</name>
        <dbReference type="ChEBI" id="CHEBI:59789"/>
    </ligand>
</feature>
<sequence>MTIPSLANLPPLREALERHGLLARKSFGQHFLLDLNITRKIARMAQVGEGDTVIEVGPGPGGLTRALLETGAKVIAVEKDSRFLPLLGELAEAADGRLTLVEGDALRADMAALAGGPAHMVSNLPYNVGTQLLIDWLTGPFRPLSMTLMFQKEVADRIAAQDGDDAYGRLAVISQTVCSAKVVMDLPARAFTPPPKVASAVVHLVPLAPAPDKAMVSALERVTAAAFGQRRKMLRSSLKTLGGGALCEAAGIDPDARAETISVDGFQDLARAFQALI</sequence>
<comment type="similarity">
    <text evidence="7">Belongs to the class I-like SAM-binding methyltransferase superfamily. rRNA adenine N(6)-methyltransferase family. RsmA subfamily.</text>
</comment>
<comment type="subcellular location">
    <subcellularLocation>
        <location evidence="7">Cytoplasm</location>
    </subcellularLocation>
</comment>
<organism evidence="10 11">
    <name type="scientific">Caulobacter hibisci</name>
    <dbReference type="NCBI Taxonomy" id="2035993"/>
    <lineage>
        <taxon>Bacteria</taxon>
        <taxon>Pseudomonadati</taxon>
        <taxon>Pseudomonadota</taxon>
        <taxon>Alphaproteobacteria</taxon>
        <taxon>Caulobacterales</taxon>
        <taxon>Caulobacteraceae</taxon>
        <taxon>Caulobacter</taxon>
    </lineage>
</organism>
<feature type="binding site" evidence="7 8">
    <location>
        <position position="32"/>
    </location>
    <ligand>
        <name>S-adenosyl-L-methionine</name>
        <dbReference type="ChEBI" id="CHEBI:59789"/>
    </ligand>
</feature>
<evidence type="ECO:0000256" key="8">
    <source>
        <dbReference type="PROSITE-ProRule" id="PRU01026"/>
    </source>
</evidence>
<dbReference type="InterPro" id="IPR029063">
    <property type="entry name" value="SAM-dependent_MTases_sf"/>
</dbReference>
<dbReference type="EMBL" id="JADWOX010000002">
    <property type="protein sequence ID" value="MBI1683193.1"/>
    <property type="molecule type" value="Genomic_DNA"/>
</dbReference>
<feature type="binding site" evidence="7 8">
    <location>
        <position position="78"/>
    </location>
    <ligand>
        <name>S-adenosyl-L-methionine</name>
        <dbReference type="ChEBI" id="CHEBI:59789"/>
    </ligand>
</feature>
<evidence type="ECO:0000256" key="4">
    <source>
        <dbReference type="ARBA" id="ARBA00022679"/>
    </source>
</evidence>
<feature type="binding site" evidence="7 8">
    <location>
        <position position="123"/>
    </location>
    <ligand>
        <name>S-adenosyl-L-methionine</name>
        <dbReference type="ChEBI" id="CHEBI:59789"/>
    </ligand>
</feature>
<dbReference type="EC" id="2.1.1.182" evidence="7"/>
<proteinExistence type="inferred from homology"/>
<dbReference type="InterPro" id="IPR011530">
    <property type="entry name" value="rRNA_adenine_dimethylase"/>
</dbReference>
<dbReference type="PANTHER" id="PTHR11727:SF7">
    <property type="entry name" value="DIMETHYLADENOSINE TRANSFERASE-RELATED"/>
    <property type="match status" value="1"/>
</dbReference>
<comment type="function">
    <text evidence="7">Specifically dimethylates two adjacent adenosines (A1518 and A1519) in the loop of a conserved hairpin near the 3'-end of 16S rRNA in the 30S particle. May play a critical role in biogenesis of 30S subunits.</text>
</comment>
<keyword evidence="2 7" id="KW-0698">rRNA processing</keyword>
<evidence type="ECO:0000256" key="6">
    <source>
        <dbReference type="ARBA" id="ARBA00022884"/>
    </source>
</evidence>
<keyword evidence="6 7" id="KW-0694">RNA-binding</keyword>
<evidence type="ECO:0000256" key="3">
    <source>
        <dbReference type="ARBA" id="ARBA00022603"/>
    </source>
</evidence>
<evidence type="ECO:0000313" key="11">
    <source>
        <dbReference type="Proteomes" id="UP000639859"/>
    </source>
</evidence>
<dbReference type="HAMAP" id="MF_00607">
    <property type="entry name" value="16SrRNA_methyltr_A"/>
    <property type="match status" value="1"/>
</dbReference>
<dbReference type="InterPro" id="IPR020598">
    <property type="entry name" value="rRNA_Ade_methylase_Trfase_N"/>
</dbReference>
<keyword evidence="3 7" id="KW-0489">Methyltransferase</keyword>
<dbReference type="CDD" id="cd02440">
    <property type="entry name" value="AdoMet_MTases"/>
    <property type="match status" value="1"/>
</dbReference>
<feature type="binding site" evidence="7 8">
    <location>
        <position position="104"/>
    </location>
    <ligand>
        <name>S-adenosyl-L-methionine</name>
        <dbReference type="ChEBI" id="CHEBI:59789"/>
    </ligand>
</feature>
<name>A0ABS0SUA9_9CAUL</name>
<dbReference type="NCBIfam" id="TIGR00755">
    <property type="entry name" value="ksgA"/>
    <property type="match status" value="1"/>
</dbReference>
<dbReference type="Pfam" id="PF00398">
    <property type="entry name" value="RrnaAD"/>
    <property type="match status" value="1"/>
</dbReference>
<keyword evidence="4 7" id="KW-0808">Transferase</keyword>
<keyword evidence="5 7" id="KW-0949">S-adenosyl-L-methionine</keyword>
<dbReference type="PANTHER" id="PTHR11727">
    <property type="entry name" value="DIMETHYLADENOSINE TRANSFERASE"/>
    <property type="match status" value="1"/>
</dbReference>
<dbReference type="Gene3D" id="1.10.8.100">
    <property type="entry name" value="Ribosomal RNA adenine dimethylase-like, domain 2"/>
    <property type="match status" value="1"/>
</dbReference>
<feature type="binding site" evidence="7 8">
    <location>
        <position position="57"/>
    </location>
    <ligand>
        <name>S-adenosyl-L-methionine</name>
        <dbReference type="ChEBI" id="CHEBI:59789"/>
    </ligand>
</feature>
<evidence type="ECO:0000256" key="1">
    <source>
        <dbReference type="ARBA" id="ARBA00022490"/>
    </source>
</evidence>
<dbReference type="InterPro" id="IPR001737">
    <property type="entry name" value="KsgA/Erm"/>
</dbReference>
<evidence type="ECO:0000256" key="2">
    <source>
        <dbReference type="ARBA" id="ARBA00022552"/>
    </source>
</evidence>
<evidence type="ECO:0000313" key="10">
    <source>
        <dbReference type="EMBL" id="MBI1683193.1"/>
    </source>
</evidence>
<accession>A0ABS0SUA9</accession>
<dbReference type="PROSITE" id="PS01131">
    <property type="entry name" value="RRNA_A_DIMETH"/>
    <property type="match status" value="1"/>
</dbReference>
<dbReference type="InterPro" id="IPR020596">
    <property type="entry name" value="rRNA_Ade_Mease_Trfase_CS"/>
</dbReference>
<comment type="catalytic activity">
    <reaction evidence="7">
        <text>adenosine(1518)/adenosine(1519) in 16S rRNA + 4 S-adenosyl-L-methionine = N(6)-dimethyladenosine(1518)/N(6)-dimethyladenosine(1519) in 16S rRNA + 4 S-adenosyl-L-homocysteine + 4 H(+)</text>
        <dbReference type="Rhea" id="RHEA:19609"/>
        <dbReference type="Rhea" id="RHEA-COMP:10232"/>
        <dbReference type="Rhea" id="RHEA-COMP:10233"/>
        <dbReference type="ChEBI" id="CHEBI:15378"/>
        <dbReference type="ChEBI" id="CHEBI:57856"/>
        <dbReference type="ChEBI" id="CHEBI:59789"/>
        <dbReference type="ChEBI" id="CHEBI:74411"/>
        <dbReference type="ChEBI" id="CHEBI:74493"/>
        <dbReference type="EC" id="2.1.1.182"/>
    </reaction>
</comment>
<dbReference type="Proteomes" id="UP000639859">
    <property type="component" value="Unassembled WGS sequence"/>
</dbReference>
<comment type="caution">
    <text evidence="10">The sequence shown here is derived from an EMBL/GenBank/DDBJ whole genome shotgun (WGS) entry which is preliminary data.</text>
</comment>
<dbReference type="SUPFAM" id="SSF53335">
    <property type="entry name" value="S-adenosyl-L-methionine-dependent methyltransferases"/>
    <property type="match status" value="1"/>
</dbReference>
<dbReference type="PROSITE" id="PS51689">
    <property type="entry name" value="SAM_RNA_A_N6_MT"/>
    <property type="match status" value="1"/>
</dbReference>
<dbReference type="Gene3D" id="3.40.50.150">
    <property type="entry name" value="Vaccinia Virus protein VP39"/>
    <property type="match status" value="1"/>
</dbReference>
<dbReference type="SMART" id="SM00650">
    <property type="entry name" value="rADc"/>
    <property type="match status" value="1"/>
</dbReference>